<dbReference type="EMBL" id="JAEPBG010000004">
    <property type="protein sequence ID" value="MBK4735353.1"/>
    <property type="molecule type" value="Genomic_DNA"/>
</dbReference>
<name>A0A934T0V8_9BURK</name>
<dbReference type="AlphaFoldDB" id="A0A934T0V8"/>
<comment type="caution">
    <text evidence="2">The sequence shown here is derived from an EMBL/GenBank/DDBJ whole genome shotgun (WGS) entry which is preliminary data.</text>
</comment>
<dbReference type="InterPro" id="IPR009645">
    <property type="entry name" value="GguC"/>
</dbReference>
<dbReference type="PIRSF" id="PIRSF033905">
    <property type="entry name" value="UCP033905"/>
    <property type="match status" value="1"/>
</dbReference>
<dbReference type="SUPFAM" id="SSF56529">
    <property type="entry name" value="FAH"/>
    <property type="match status" value="1"/>
</dbReference>
<feature type="compositionally biased region" description="Basic and acidic residues" evidence="1">
    <location>
        <begin position="99"/>
        <end position="111"/>
    </location>
</feature>
<proteinExistence type="predicted"/>
<protein>
    <submittedName>
        <fullName evidence="2">FAH family protein</fullName>
    </submittedName>
</protein>
<evidence type="ECO:0000313" key="2">
    <source>
        <dbReference type="EMBL" id="MBK4735353.1"/>
    </source>
</evidence>
<keyword evidence="3" id="KW-1185">Reference proteome</keyword>
<dbReference type="RefSeq" id="WP_200592120.1">
    <property type="nucleotide sequence ID" value="NZ_JAEPBG010000004.1"/>
</dbReference>
<dbReference type="Gene3D" id="3.90.850.10">
    <property type="entry name" value="Fumarylacetoacetase-like, C-terminal domain"/>
    <property type="match status" value="1"/>
</dbReference>
<organism evidence="2 3">
    <name type="scientific">Noviherbaspirillum pedocola</name>
    <dbReference type="NCBI Taxonomy" id="2801341"/>
    <lineage>
        <taxon>Bacteria</taxon>
        <taxon>Pseudomonadati</taxon>
        <taxon>Pseudomonadota</taxon>
        <taxon>Betaproteobacteria</taxon>
        <taxon>Burkholderiales</taxon>
        <taxon>Oxalobacteraceae</taxon>
        <taxon>Noviherbaspirillum</taxon>
    </lineage>
</organism>
<dbReference type="NCBIfam" id="NF040903">
    <property type="entry name" value="GguC"/>
    <property type="match status" value="1"/>
</dbReference>
<dbReference type="InterPro" id="IPR036663">
    <property type="entry name" value="Fumarylacetoacetase_C_sf"/>
</dbReference>
<dbReference type="GO" id="GO:0003824">
    <property type="term" value="F:catalytic activity"/>
    <property type="evidence" value="ECO:0007669"/>
    <property type="project" value="InterPro"/>
</dbReference>
<feature type="region of interest" description="Disordered" evidence="1">
    <location>
        <begin position="93"/>
        <end position="112"/>
    </location>
</feature>
<dbReference type="Proteomes" id="UP000622890">
    <property type="component" value="Unassembled WGS sequence"/>
</dbReference>
<reference evidence="2" key="1">
    <citation type="submission" date="2021-01" db="EMBL/GenBank/DDBJ databases">
        <title>Genome sequence of strain Noviherbaspirillum sp. DKR-6.</title>
        <authorList>
            <person name="Chaudhary D.K."/>
        </authorList>
    </citation>
    <scope>NUCLEOTIDE SEQUENCE</scope>
    <source>
        <strain evidence="2">DKR-6</strain>
    </source>
</reference>
<gene>
    <name evidence="2" type="ORF">JJB74_12080</name>
</gene>
<sequence length="331" mass="35895">MRLIQFETPQGSRKVGKIRGWDIEVIPHASSVRELALAAIRTGEPLERHVHALGIEGHEDYRIVLSEGRVLPPLDHADHAHCLVSGSGLTHLGSASTRDSMHRGAGRRETGPSDAMRLFKSGMAGGRPAEGQAGIATGWFYKGDGAIVVRPGAAIPVPDFADDAGEEPELAGLYVIGDDGAPYRIGFAIGNEFADHGTEGKNYLYLAHSKLGYCSFGPELYVGALPATLIGMSRIRREGRVIWEREFISGQDHMSHSIENLEYHHFKYNQFLRPGDVHVHFFGAPALSFADGVHIQSGDTFEISIPEFGEPLTNAVTSSRPRVAMNGVAVL</sequence>
<accession>A0A934T0V8</accession>
<evidence type="ECO:0000256" key="1">
    <source>
        <dbReference type="SAM" id="MobiDB-lite"/>
    </source>
</evidence>
<evidence type="ECO:0000313" key="3">
    <source>
        <dbReference type="Proteomes" id="UP000622890"/>
    </source>
</evidence>